<evidence type="ECO:0000256" key="7">
    <source>
        <dbReference type="ARBA" id="ARBA00023136"/>
    </source>
</evidence>
<feature type="transmembrane region" description="Helical" evidence="9">
    <location>
        <begin position="465"/>
        <end position="483"/>
    </location>
</feature>
<dbReference type="GO" id="GO:0005886">
    <property type="term" value="C:plasma membrane"/>
    <property type="evidence" value="ECO:0007669"/>
    <property type="project" value="TreeGrafter"/>
</dbReference>
<feature type="transmembrane region" description="Helical" evidence="9">
    <location>
        <begin position="283"/>
        <end position="304"/>
    </location>
</feature>
<evidence type="ECO:0000256" key="6">
    <source>
        <dbReference type="ARBA" id="ARBA00022989"/>
    </source>
</evidence>
<dbReference type="AlphaFoldDB" id="A0A3L8DPQ4"/>
<keyword evidence="5" id="KW-0769">Symport</keyword>
<feature type="transmembrane region" description="Helical" evidence="9">
    <location>
        <begin position="495"/>
        <end position="517"/>
    </location>
</feature>
<comment type="similarity">
    <text evidence="2">Belongs to the sodium:neurotransmitter symporter (SNF) (TC 2.A.22) family.</text>
</comment>
<dbReference type="GO" id="GO:0046872">
    <property type="term" value="F:metal ion binding"/>
    <property type="evidence" value="ECO:0007669"/>
    <property type="project" value="UniProtKB-KW"/>
</dbReference>
<feature type="binding site" evidence="8">
    <location>
        <position position="339"/>
    </location>
    <ligand>
        <name>Na(+)</name>
        <dbReference type="ChEBI" id="CHEBI:29101"/>
        <label>1</label>
    </ligand>
</feature>
<dbReference type="GO" id="GO:0015187">
    <property type="term" value="F:glycine transmembrane transporter activity"/>
    <property type="evidence" value="ECO:0007669"/>
    <property type="project" value="TreeGrafter"/>
</dbReference>
<feature type="binding site" evidence="8">
    <location>
        <position position="371"/>
    </location>
    <ligand>
        <name>Na(+)</name>
        <dbReference type="ChEBI" id="CHEBI:29101"/>
        <label>1</label>
    </ligand>
</feature>
<feature type="transmembrane region" description="Helical" evidence="9">
    <location>
        <begin position="365"/>
        <end position="390"/>
    </location>
</feature>
<feature type="transmembrane region" description="Helical" evidence="9">
    <location>
        <begin position="538"/>
        <end position="557"/>
    </location>
</feature>
<comment type="caution">
    <text evidence="10">The sequence shown here is derived from an EMBL/GenBank/DDBJ whole genome shotgun (WGS) entry which is preliminary data.</text>
</comment>
<feature type="transmembrane region" description="Helical" evidence="9">
    <location>
        <begin position="39"/>
        <end position="61"/>
    </location>
</feature>
<evidence type="ECO:0000256" key="8">
    <source>
        <dbReference type="PIRSR" id="PIRSR600175-1"/>
    </source>
</evidence>
<evidence type="ECO:0000313" key="10">
    <source>
        <dbReference type="EMBL" id="RLU22213.1"/>
    </source>
</evidence>
<evidence type="ECO:0008006" key="12">
    <source>
        <dbReference type="Google" id="ProtNLM"/>
    </source>
</evidence>
<organism evidence="10 11">
    <name type="scientific">Ooceraea biroi</name>
    <name type="common">Clonal raider ant</name>
    <name type="synonym">Cerapachys biroi</name>
    <dbReference type="NCBI Taxonomy" id="2015173"/>
    <lineage>
        <taxon>Eukaryota</taxon>
        <taxon>Metazoa</taxon>
        <taxon>Ecdysozoa</taxon>
        <taxon>Arthropoda</taxon>
        <taxon>Hexapoda</taxon>
        <taxon>Insecta</taxon>
        <taxon>Pterygota</taxon>
        <taxon>Neoptera</taxon>
        <taxon>Endopterygota</taxon>
        <taxon>Hymenoptera</taxon>
        <taxon>Apocrita</taxon>
        <taxon>Aculeata</taxon>
        <taxon>Formicoidea</taxon>
        <taxon>Formicidae</taxon>
        <taxon>Dorylinae</taxon>
        <taxon>Ooceraea</taxon>
    </lineage>
</organism>
<keyword evidence="6 9" id="KW-1133">Transmembrane helix</keyword>
<dbReference type="InterPro" id="IPR000175">
    <property type="entry name" value="Na/ntran_symport"/>
</dbReference>
<proteinExistence type="inferred from homology"/>
<dbReference type="PANTHER" id="PTHR11616">
    <property type="entry name" value="SODIUM/CHLORIDE DEPENDENT TRANSPORTER"/>
    <property type="match status" value="1"/>
</dbReference>
<dbReference type="PROSITE" id="PS50267">
    <property type="entry name" value="NA_NEUROTRAN_SYMP_3"/>
    <property type="match status" value="1"/>
</dbReference>
<dbReference type="GO" id="GO:0015179">
    <property type="term" value="F:L-amino acid transmembrane transporter activity"/>
    <property type="evidence" value="ECO:0007669"/>
    <property type="project" value="TreeGrafter"/>
</dbReference>
<dbReference type="InterPro" id="IPR037272">
    <property type="entry name" value="SNS_sf"/>
</dbReference>
<evidence type="ECO:0000256" key="2">
    <source>
        <dbReference type="ARBA" id="ARBA00006459"/>
    </source>
</evidence>
<dbReference type="OrthoDB" id="6581954at2759"/>
<keyword evidence="3" id="KW-0813">Transport</keyword>
<dbReference type="PRINTS" id="PR00176">
    <property type="entry name" value="NANEUSMPORT"/>
</dbReference>
<evidence type="ECO:0000256" key="4">
    <source>
        <dbReference type="ARBA" id="ARBA00022692"/>
    </source>
</evidence>
<feature type="transmembrane region" description="Helical" evidence="9">
    <location>
        <begin position="254"/>
        <end position="274"/>
    </location>
</feature>
<feature type="transmembrane region" description="Helical" evidence="9">
    <location>
        <begin position="111"/>
        <end position="136"/>
    </location>
</feature>
<keyword evidence="8" id="KW-0479">Metal-binding</keyword>
<feature type="transmembrane region" description="Helical" evidence="9">
    <location>
        <begin position="67"/>
        <end position="90"/>
    </location>
</feature>
<protein>
    <recommendedName>
        <fullName evidence="12">Transporter</fullName>
    </recommendedName>
</protein>
<evidence type="ECO:0000256" key="5">
    <source>
        <dbReference type="ARBA" id="ARBA00022847"/>
    </source>
</evidence>
<dbReference type="PANTHER" id="PTHR11616:SF236">
    <property type="entry name" value="TRANSPORTER"/>
    <property type="match status" value="1"/>
</dbReference>
<evidence type="ECO:0000256" key="3">
    <source>
        <dbReference type="ARBA" id="ARBA00022448"/>
    </source>
</evidence>
<feature type="transmembrane region" description="Helical" evidence="9">
    <location>
        <begin position="577"/>
        <end position="603"/>
    </location>
</feature>
<dbReference type="Pfam" id="PF00209">
    <property type="entry name" value="SNF"/>
    <property type="match status" value="1"/>
</dbReference>
<accession>A0A3L8DPQ4</accession>
<comment type="subcellular location">
    <subcellularLocation>
        <location evidence="1">Membrane</location>
        <topology evidence="1">Multi-pass membrane protein</topology>
    </subcellularLocation>
</comment>
<dbReference type="Proteomes" id="UP000279307">
    <property type="component" value="Chromosome 6"/>
</dbReference>
<keyword evidence="4 9" id="KW-0812">Transmembrane</keyword>
<feature type="binding site" evidence="8">
    <location>
        <position position="45"/>
    </location>
    <ligand>
        <name>Na(+)</name>
        <dbReference type="ChEBI" id="CHEBI:29101"/>
        <label>1</label>
    </ligand>
</feature>
<evidence type="ECO:0000256" key="9">
    <source>
        <dbReference type="SAM" id="Phobius"/>
    </source>
</evidence>
<feature type="binding site" evidence="8">
    <location>
        <position position="47"/>
    </location>
    <ligand>
        <name>Na(+)</name>
        <dbReference type="ChEBI" id="CHEBI:29101"/>
        <label>1</label>
    </ligand>
</feature>
<dbReference type="GO" id="GO:0005283">
    <property type="term" value="F:amino acid:sodium symporter activity"/>
    <property type="evidence" value="ECO:0007669"/>
    <property type="project" value="TreeGrafter"/>
</dbReference>
<gene>
    <name evidence="10" type="ORF">DMN91_006594</name>
</gene>
<keyword evidence="7 9" id="KW-0472">Membrane</keyword>
<name>A0A3L8DPQ4_OOCBI</name>
<feature type="binding site" evidence="8">
    <location>
        <position position="436"/>
    </location>
    <ligand>
        <name>Na(+)</name>
        <dbReference type="ChEBI" id="CHEBI:29101"/>
        <label>1</label>
    </ligand>
</feature>
<feature type="binding site" evidence="8">
    <location>
        <position position="48"/>
    </location>
    <ligand>
        <name>Na(+)</name>
        <dbReference type="ChEBI" id="CHEBI:29101"/>
        <label>1</label>
    </ligand>
</feature>
<feature type="binding site" evidence="8">
    <location>
        <position position="52"/>
    </location>
    <ligand>
        <name>Na(+)</name>
        <dbReference type="ChEBI" id="CHEBI:29101"/>
        <label>1</label>
    </ligand>
</feature>
<evidence type="ECO:0000256" key="1">
    <source>
        <dbReference type="ARBA" id="ARBA00004141"/>
    </source>
</evidence>
<reference evidence="10 11" key="1">
    <citation type="journal article" date="2018" name="Genome Res.">
        <title>The genomic architecture and molecular evolution of ant odorant receptors.</title>
        <authorList>
            <person name="McKenzie S.K."/>
            <person name="Kronauer D.J.C."/>
        </authorList>
    </citation>
    <scope>NUCLEOTIDE SEQUENCE [LARGE SCALE GENOMIC DNA]</scope>
    <source>
        <strain evidence="10">Clonal line C1</strain>
    </source>
</reference>
<feature type="transmembrane region" description="Helical" evidence="9">
    <location>
        <begin position="336"/>
        <end position="353"/>
    </location>
</feature>
<dbReference type="SUPFAM" id="SSF161070">
    <property type="entry name" value="SNF-like"/>
    <property type="match status" value="1"/>
</dbReference>
<keyword evidence="8" id="KW-0915">Sodium</keyword>
<sequence length="645" mass="72736">MTNSRRTSQARRVSLGVGGALVERPAEPERGSWSNQIEFVLSCIGYAVGIGNVWRFPLFIYRNGGGAFLIPFICMLITMGLPIFFLELCIGQYTGLGPIKAFSRMAPGFHGLGYCTLVVILFVLIYYMIIVTWTLFYTFASFSKKLAWAYCDNSFNTEMHLMIISLREDCYSGLEDVKCKEISEWNMFYNRSCIAIQDFCNKYGYDDHNSTHCFRADEVKPFAEIYNRTLSSEEYFRDYVLGLRGATWENFGSIRWELFGCLTLAWAVCFVCLVRGIQTIGKVVYFTALFPYFVLVALLIRGVTLEGAEEGIKWFIYPKFETLQGANVWADAASQIFYSLGIACGSLVTLASYSNFSNNCHRDAIFVTLTNLFTSVFAGFVIFSVLGFLAQRMQVPIDKVVQSAEGLAFIVYPEAVARMPLPNLWAVLFFFMLFILGLGSQFAGVQAINTAILDRRPDLRKYEGFVILGICVVCWLLAIPMVFDGGIYLFKLMDWHTASWAILLIGFAEVIVASWFYGCNRFLGNLAEMKMGFGSILYKYWWVSWVILAPVTCLGVFGYQLDQTDFRGSYGTYTFPIWASIIGIGIGLATLLPFPVFFVLQWWKAESFLSLFRPSPLWGPVKKTDVQDNDSVSVSTAVVNPAFAS</sequence>
<feature type="transmembrane region" description="Helical" evidence="9">
    <location>
        <begin position="424"/>
        <end position="445"/>
    </location>
</feature>
<evidence type="ECO:0000313" key="11">
    <source>
        <dbReference type="Proteomes" id="UP000279307"/>
    </source>
</evidence>
<dbReference type="GO" id="GO:0089718">
    <property type="term" value="P:amino acid import across plasma membrane"/>
    <property type="evidence" value="ECO:0007669"/>
    <property type="project" value="TreeGrafter"/>
</dbReference>
<feature type="binding site" evidence="8">
    <location>
        <position position="440"/>
    </location>
    <ligand>
        <name>Na(+)</name>
        <dbReference type="ChEBI" id="CHEBI:29101"/>
        <label>1</label>
    </ligand>
</feature>
<dbReference type="EMBL" id="QOIP01000006">
    <property type="protein sequence ID" value="RLU22213.1"/>
    <property type="molecule type" value="Genomic_DNA"/>
</dbReference>